<gene>
    <name evidence="2" type="ORF">HGA11_11540</name>
</gene>
<sequence length="470" mass="46942">MQQALPWSGGGRMNKFVVGGIAALGAGVIAVNPIATSPALIEAQHRAVQLVADATASPLDVYGELFNNTITNISTLGGQLAANPFPVLSTIAANQQGYAEQIGAAIEAIPTTLQNWYENGGREGSAGKVYVAAIQTALEAGDFNTAYDNFNKFFLFALQNSVLPVFNVLFTIPPQMAQNFADAVTAVSSSGTLVYGLFQSAFAPISGAAFETSRVSDAISAAISSGDVEAALTAVVNAPGIIANAFLNGFDYNDADTTEAWSGLFSPKGTRASGGPISQLLVTIPQKIAAAITNSTATTASTTGATVVTDALAPVSDSTTSAAVKTSVTDLGSGTDAADAAEAAAASTGVTAKTAKAALTAKAATDTATDTADATAASTTDAAATTATEETKSEEAKPAKAESSTDGKPGGNRLSSAVKKLSDKVKGSKSKAVSSDAGDSSASTSASDSSSASKSESKHAKKAAGHKSAA</sequence>
<dbReference type="Proteomes" id="UP000518188">
    <property type="component" value="Unassembled WGS sequence"/>
</dbReference>
<dbReference type="EMBL" id="JAAXPJ010000004">
    <property type="protein sequence ID" value="NKZ11613.1"/>
    <property type="molecule type" value="Genomic_DNA"/>
</dbReference>
<proteinExistence type="predicted"/>
<feature type="compositionally biased region" description="Basic and acidic residues" evidence="1">
    <location>
        <begin position="389"/>
        <end position="405"/>
    </location>
</feature>
<evidence type="ECO:0008006" key="4">
    <source>
        <dbReference type="Google" id="ProtNLM"/>
    </source>
</evidence>
<name>A0A7X6MPK3_9MYCO</name>
<feature type="region of interest" description="Disordered" evidence="1">
    <location>
        <begin position="361"/>
        <end position="470"/>
    </location>
</feature>
<evidence type="ECO:0000313" key="3">
    <source>
        <dbReference type="Proteomes" id="UP000518188"/>
    </source>
</evidence>
<comment type="caution">
    <text evidence="2">The sequence shown here is derived from an EMBL/GenBank/DDBJ whole genome shotgun (WGS) entry which is preliminary data.</text>
</comment>
<dbReference type="AlphaFoldDB" id="A0A7X6MPK3"/>
<feature type="compositionally biased region" description="Low complexity" evidence="1">
    <location>
        <begin position="361"/>
        <end position="388"/>
    </location>
</feature>
<protein>
    <recommendedName>
        <fullName evidence="4">PE-PGRS family protein</fullName>
    </recommendedName>
</protein>
<feature type="compositionally biased region" description="Low complexity" evidence="1">
    <location>
        <begin position="430"/>
        <end position="454"/>
    </location>
</feature>
<reference evidence="2 3" key="1">
    <citation type="submission" date="2020-04" db="EMBL/GenBank/DDBJ databases">
        <title>MicrobeNet Type strains.</title>
        <authorList>
            <person name="Nicholson A.C."/>
        </authorList>
    </citation>
    <scope>NUCLEOTIDE SEQUENCE [LARGE SCALE GENOMIC DNA]</scope>
    <source>
        <strain evidence="2 3">ATCC 700731</strain>
    </source>
</reference>
<accession>A0A7X6MPK3</accession>
<feature type="compositionally biased region" description="Basic residues" evidence="1">
    <location>
        <begin position="459"/>
        <end position="470"/>
    </location>
</feature>
<dbReference type="RefSeq" id="WP_162563210.1">
    <property type="nucleotide sequence ID" value="NZ_HG322952.1"/>
</dbReference>
<evidence type="ECO:0000256" key="1">
    <source>
        <dbReference type="SAM" id="MobiDB-lite"/>
    </source>
</evidence>
<evidence type="ECO:0000313" key="2">
    <source>
        <dbReference type="EMBL" id="NKZ11613.1"/>
    </source>
</evidence>
<organism evidence="2 3">
    <name type="scientific">Mycolicibacterium septicum DSM 44393</name>
    <dbReference type="NCBI Taxonomy" id="1341646"/>
    <lineage>
        <taxon>Bacteria</taxon>
        <taxon>Bacillati</taxon>
        <taxon>Actinomycetota</taxon>
        <taxon>Actinomycetes</taxon>
        <taxon>Mycobacteriales</taxon>
        <taxon>Mycobacteriaceae</taxon>
        <taxon>Mycolicibacterium</taxon>
    </lineage>
</organism>